<feature type="region of interest" description="Disordered" evidence="8">
    <location>
        <begin position="312"/>
        <end position="349"/>
    </location>
</feature>
<dbReference type="STRING" id="1072389.K1XJA7"/>
<organism evidence="10 11">
    <name type="scientific">Marssonina brunnea f. sp. multigermtubi (strain MB_m1)</name>
    <name type="common">Marssonina leaf spot fungus</name>
    <dbReference type="NCBI Taxonomy" id="1072389"/>
    <lineage>
        <taxon>Eukaryota</taxon>
        <taxon>Fungi</taxon>
        <taxon>Dikarya</taxon>
        <taxon>Ascomycota</taxon>
        <taxon>Pezizomycotina</taxon>
        <taxon>Leotiomycetes</taxon>
        <taxon>Helotiales</taxon>
        <taxon>Drepanopezizaceae</taxon>
        <taxon>Drepanopeziza</taxon>
    </lineage>
</organism>
<dbReference type="GeneID" id="18765215"/>
<dbReference type="Gene3D" id="4.10.1000.30">
    <property type="match status" value="1"/>
</dbReference>
<dbReference type="OMA" id="CPYAHQS"/>
<comment type="similarity">
    <text evidence="2">Belongs to the ZC3H14 family.</text>
</comment>
<evidence type="ECO:0000256" key="8">
    <source>
        <dbReference type="SAM" id="MobiDB-lite"/>
    </source>
</evidence>
<evidence type="ECO:0000256" key="2">
    <source>
        <dbReference type="ARBA" id="ARBA00008423"/>
    </source>
</evidence>
<dbReference type="InterPro" id="IPR055046">
    <property type="entry name" value="Nab2-like_Znf-CCCH"/>
</dbReference>
<comment type="subcellular location">
    <subcellularLocation>
        <location evidence="1">Nucleus</location>
    </subcellularLocation>
</comment>
<keyword evidence="5" id="KW-0863">Zinc-finger</keyword>
<feature type="region of interest" description="Disordered" evidence="8">
    <location>
        <begin position="264"/>
        <end position="295"/>
    </location>
</feature>
<feature type="region of interest" description="Disordered" evidence="8">
    <location>
        <begin position="447"/>
        <end position="478"/>
    </location>
</feature>
<dbReference type="KEGG" id="mbe:MBM_09280"/>
<name>K1XJA7_MARBU</name>
<keyword evidence="6" id="KW-0862">Zinc</keyword>
<dbReference type="GO" id="GO:0005737">
    <property type="term" value="C:cytoplasm"/>
    <property type="evidence" value="ECO:0007669"/>
    <property type="project" value="TreeGrafter"/>
</dbReference>
<dbReference type="PANTHER" id="PTHR14738:SF29">
    <property type="entry name" value="ZINC FINGER CCCH DOMAIN-CONTAINING PROTEIN 14"/>
    <property type="match status" value="1"/>
</dbReference>
<dbReference type="EMBL" id="JH921456">
    <property type="protein sequence ID" value="EKD12524.1"/>
    <property type="molecule type" value="Genomic_DNA"/>
</dbReference>
<feature type="compositionally biased region" description="Basic and acidic residues" evidence="8">
    <location>
        <begin position="75"/>
        <end position="86"/>
    </location>
</feature>
<keyword evidence="4" id="KW-0677">Repeat</keyword>
<dbReference type="GO" id="GO:0008143">
    <property type="term" value="F:poly(A) binding"/>
    <property type="evidence" value="ECO:0007669"/>
    <property type="project" value="InterPro"/>
</dbReference>
<keyword evidence="7" id="KW-0539">Nucleus</keyword>
<dbReference type="Gene3D" id="4.10.1000.40">
    <property type="match status" value="1"/>
</dbReference>
<dbReference type="Gene3D" id="1.10.340.40">
    <property type="entry name" value="Nuclear abundant poly(A) RNA-bind protein 2, N-terminal domain"/>
    <property type="match status" value="1"/>
</dbReference>
<dbReference type="Proteomes" id="UP000006753">
    <property type="component" value="Unassembled WGS sequence"/>
</dbReference>
<dbReference type="eggNOG" id="KOG3702">
    <property type="taxonomic scope" value="Eukaryota"/>
</dbReference>
<feature type="compositionally biased region" description="Basic residues" evidence="8">
    <location>
        <begin position="123"/>
        <end position="133"/>
    </location>
</feature>
<feature type="compositionally biased region" description="Polar residues" evidence="8">
    <location>
        <begin position="319"/>
        <end position="332"/>
    </location>
</feature>
<evidence type="ECO:0000256" key="4">
    <source>
        <dbReference type="ARBA" id="ARBA00022737"/>
    </source>
</evidence>
<evidence type="ECO:0000256" key="5">
    <source>
        <dbReference type="ARBA" id="ARBA00022771"/>
    </source>
</evidence>
<evidence type="ECO:0000256" key="3">
    <source>
        <dbReference type="ARBA" id="ARBA00022723"/>
    </source>
</evidence>
<gene>
    <name evidence="10" type="ORF">MBM_09280</name>
</gene>
<evidence type="ECO:0000259" key="9">
    <source>
        <dbReference type="Pfam" id="PF22683"/>
    </source>
</evidence>
<dbReference type="OrthoDB" id="438553at2759"/>
<evidence type="ECO:0000313" key="10">
    <source>
        <dbReference type="EMBL" id="EKD12524.1"/>
    </source>
</evidence>
<dbReference type="InterPro" id="IPR040366">
    <property type="entry name" value="Nab2/ZC3H14"/>
</dbReference>
<dbReference type="PANTHER" id="PTHR14738">
    <property type="entry name" value="ZINC FINGER CCCH DOMAIN-CONTAINING PROTEIN 14"/>
    <property type="match status" value="1"/>
</dbReference>
<protein>
    <submittedName>
        <fullName evidence="10">Nuclear polyadenylated RNA-binding protein Nab2</fullName>
    </submittedName>
</protein>
<dbReference type="AlphaFoldDB" id="K1XJA7"/>
<dbReference type="InterPro" id="IPR043094">
    <property type="entry name" value="Nab2/ZC3H14_N_sf"/>
</dbReference>
<accession>K1XJA7</accession>
<dbReference type="HOGENOM" id="CLU_027088_1_0_1"/>
<dbReference type="FunFam" id="4.10.1000.40:FF:000002">
    <property type="entry name" value="Nuclear polyadenylated RNA-binding protein Nab2"/>
    <property type="match status" value="1"/>
</dbReference>
<feature type="domain" description="Nab2-like CCCH zinc finger" evidence="9">
    <location>
        <begin position="585"/>
        <end position="604"/>
    </location>
</feature>
<dbReference type="Pfam" id="PF22683">
    <property type="entry name" value="Nab2-like_zf-CCCH"/>
    <property type="match status" value="1"/>
</dbReference>
<dbReference type="Pfam" id="PF14608">
    <property type="entry name" value="zf-CCCH_2"/>
    <property type="match status" value="4"/>
</dbReference>
<feature type="region of interest" description="Disordered" evidence="8">
    <location>
        <begin position="57"/>
        <end position="103"/>
    </location>
</feature>
<dbReference type="FunFam" id="1.10.340.40:FF:000001">
    <property type="entry name" value="Nuclear polyadenylated RNA-binding protein nab2"/>
    <property type="match status" value="1"/>
</dbReference>
<reference evidence="10 11" key="1">
    <citation type="journal article" date="2012" name="BMC Genomics">
        <title>Sequencing the genome of Marssonina brunnea reveals fungus-poplar co-evolution.</title>
        <authorList>
            <person name="Zhu S."/>
            <person name="Cao Y.-Z."/>
            <person name="Jiang C."/>
            <person name="Tan B.-Y."/>
            <person name="Wang Z."/>
            <person name="Feng S."/>
            <person name="Zhang L."/>
            <person name="Su X.-H."/>
            <person name="Brejova B."/>
            <person name="Vinar T."/>
            <person name="Xu M."/>
            <person name="Wang M.-X."/>
            <person name="Zhang S.-G."/>
            <person name="Huang M.-R."/>
            <person name="Wu R."/>
            <person name="Zhou Y."/>
        </authorList>
    </citation>
    <scope>NUCLEOTIDE SEQUENCE [LARGE SCALE GENOMIC DNA]</scope>
    <source>
        <strain evidence="10 11">MB_m1</strain>
    </source>
</reference>
<feature type="region of interest" description="Disordered" evidence="8">
    <location>
        <begin position="123"/>
        <end position="145"/>
    </location>
</feature>
<evidence type="ECO:0000256" key="6">
    <source>
        <dbReference type="ARBA" id="ARBA00022833"/>
    </source>
</evidence>
<evidence type="ECO:0000256" key="7">
    <source>
        <dbReference type="ARBA" id="ARBA00023242"/>
    </source>
</evidence>
<proteinExistence type="inferred from homology"/>
<feature type="compositionally biased region" description="Acidic residues" evidence="8">
    <location>
        <begin position="87"/>
        <end position="96"/>
    </location>
</feature>
<dbReference type="GO" id="GO:0005634">
    <property type="term" value="C:nucleus"/>
    <property type="evidence" value="ECO:0007669"/>
    <property type="project" value="UniProtKB-SubCell"/>
</dbReference>
<sequence>MEAGDEGDTTDGQQHDDSQELRCLYGDGGTWMLGDVTKQLIKFPTVVQHEHLYTTRTLCRPKPSQRPTPSPNPVEETRTGIKRQTDENENENETEDPTYSSTSLLHDSPILLLLLLRALPSKSHRTAPHRTAHSHAPSLPKQIHQPNPSTMSVEVIMDTPLAHSLNSVIQPKLVEVGWSSGGGDEGQLAEYILLMLANNKTQDQIAAELSSDLLGLGPDDPGAREFSQWLFHQIDILNSQQNGTDGPAMVAGGAQDPAMQDAEMGDVSEGLGDGKVPTGPKSMRDGPGPSRPRDKRMLGHLAKAMDRTNDSVLHRVRPQNGSERINTHSSRAPPTGPRQQAPGRGGVRNMNSRVNEYVATRGAPMQQGNIAASIMSMSSDQQFRLYSMLEQQSKLMAQMIAPQQQMGMGNGFQQQQPGRSLFERVQRPQNNGRGNFQQNSKFGGQQQYKHLNHHPRTGSDAQSSSMDVEMPQEKKELDPENTKCRFNLACTNPDCKFAHQSPAAPPSASIDFKDTCSFGAACKNKKCTGKHPSPSQKTAYQTAQQCRWGSDCTNPNCTFVHPTACRNGADCTIPNCKFGHTKIVCKFNPCERPTCQFKHVEGQKRGKFEDKVWTADSAKEHVSERKFVKENAEEELIVPGAPGEGLIQESSATIKTENAEAIT</sequence>
<dbReference type="GO" id="GO:0043488">
    <property type="term" value="P:regulation of mRNA stability"/>
    <property type="evidence" value="ECO:0007669"/>
    <property type="project" value="InterPro"/>
</dbReference>
<dbReference type="GO" id="GO:0008270">
    <property type="term" value="F:zinc ion binding"/>
    <property type="evidence" value="ECO:0007669"/>
    <property type="project" value="UniProtKB-KW"/>
</dbReference>
<keyword evidence="3" id="KW-0479">Metal-binding</keyword>
<keyword evidence="11" id="KW-1185">Reference proteome</keyword>
<evidence type="ECO:0000313" key="11">
    <source>
        <dbReference type="Proteomes" id="UP000006753"/>
    </source>
</evidence>
<evidence type="ECO:0000256" key="1">
    <source>
        <dbReference type="ARBA" id="ARBA00004123"/>
    </source>
</evidence>
<dbReference type="InParanoid" id="K1XJA7"/>